<name>A0A9D2TQT4_9CORY</name>
<dbReference type="InterPro" id="IPR014016">
    <property type="entry name" value="UvrD-like_ATP-bd"/>
</dbReference>
<dbReference type="PANTHER" id="PTHR11070:SF55">
    <property type="entry name" value="DNA 3'-5' HELICASE"/>
    <property type="match status" value="1"/>
</dbReference>
<dbReference type="Proteomes" id="UP000823858">
    <property type="component" value="Unassembled WGS sequence"/>
</dbReference>
<feature type="binding site" evidence="9">
    <location>
        <begin position="15"/>
        <end position="22"/>
    </location>
    <ligand>
        <name>ATP</name>
        <dbReference type="ChEBI" id="CHEBI:30616"/>
    </ligand>
</feature>
<evidence type="ECO:0000256" key="7">
    <source>
        <dbReference type="ARBA" id="ARBA00034808"/>
    </source>
</evidence>
<keyword evidence="3 9" id="KW-0347">Helicase</keyword>
<feature type="domain" description="UvrD-like helicase ATP-binding" evidence="11">
    <location>
        <begin position="1"/>
        <end position="453"/>
    </location>
</feature>
<sequence length="1149" mass="124414">MSADRSPSHYTVIKASAGSGKTYRLTQELTERLSRRRADGTPEFRPSEIIATTFTRKAAAELSGRIREHLVDSGELAQAAAMPTSLIGTVNSITGNILQEFAVDAGRSPELAVLSETAQARAFSLAVDEIIAGAEEDHRALLVRMGYNLGPDDQEMYNHGKVNWAKTVRKVIDLARSNDIDPDEFPALAEKSETGLFAALNDVAGEAGSGGRGVGDARRAITDTITRVISDVRADLSEGSVRKTSIGPLEELIGPAERFVLDVTTDPDTAATITWSEWFAAAEGKVPGATRKPTKPWETAFADQVPAEVFAADPGLRGDLKTLIRLVFDTARDCLTAYSDYKQALGQIDFTDQEQLTLHLLREDSPRGQVVRDTLAERFRILVVDEFQDTSPLQLALFTELGALVDEVIWVGDPKQSVYGFRGADPSLMSDALEVITAGGGSTDILHHSWRTHEVPLDLSNRLFSRVFDGEPGTDNPNGEVWLDVPDPLAEKHADGDVQVWVPAKGTHKTQLDLWFTRVARGLLDLQHAEGVPEKGRAVLARTNSHADKLRDALRSWGVPVEGGGTPLLSTREGATVRAACAWLIDPSDTQALVELISILGDHPAHTSWFDQLTSPDTAPDKAARKKLLDEWAKDDSLAALVAVRPLLAQHTVTDTLIAVVDALDLRARVASWADPGERTGAVNGLLQAAADYTDDAVNAGDPVTLSGFLTYLDPDSHDDDSTVPTTRPARTADAVVVSTIHQAKGLEWDTVVVMPPRPSDRFRAAGVWVDAPDTVSLDAPLAGRSLRFWPETLLGSPVLTEVLSGTEVQETRRETEREEEQRLLYVAMTRSRRRTVLAPHNTLEDLAAFADTDLGLTEVVGVEDPDTGASDRCGLQITWEESADFFECPVNEVSSDLEALTTLLNDGTERPVHPAALLDADRHSTVNPVDTPVSASVSASVSPPENTGGSGSFLPATFTASSVKATDEVRGSATVAEIADLGEPLINGGGKEWNKVGDCIHSYLAAPLGSLDREQKRTTAERLVTSWRVGDRVTAEQVVECGERWTAWVTATYPGAQINSEVPFTWTNPQSQRAKGWLDGLLTLPDGTRVVVDHKTYPGKDPVQKVETDYLGQMDTYRQALTDIDGTPPTGILIHLPLRGEVLEVRFG</sequence>
<dbReference type="InterPro" id="IPR027417">
    <property type="entry name" value="P-loop_NTPase"/>
</dbReference>
<evidence type="ECO:0000259" key="12">
    <source>
        <dbReference type="PROSITE" id="PS51217"/>
    </source>
</evidence>
<keyword evidence="4 9" id="KW-0067">ATP-binding</keyword>
<keyword evidence="2 9" id="KW-0378">Hydrolase</keyword>
<keyword evidence="5" id="KW-0413">Isomerase</keyword>
<dbReference type="Gene3D" id="3.40.50.300">
    <property type="entry name" value="P-loop containing nucleotide triphosphate hydrolases"/>
    <property type="match status" value="3"/>
</dbReference>
<accession>A0A9D2TQT4</accession>
<dbReference type="AlphaFoldDB" id="A0A9D2TQT4"/>
<dbReference type="PROSITE" id="PS51217">
    <property type="entry name" value="UVRD_HELICASE_CTER"/>
    <property type="match status" value="1"/>
</dbReference>
<reference evidence="13" key="1">
    <citation type="journal article" date="2021" name="PeerJ">
        <title>Extensive microbial diversity within the chicken gut microbiome revealed by metagenomics and culture.</title>
        <authorList>
            <person name="Gilroy R."/>
            <person name="Ravi A."/>
            <person name="Getino M."/>
            <person name="Pursley I."/>
            <person name="Horton D.L."/>
            <person name="Alikhan N.F."/>
            <person name="Baker D."/>
            <person name="Gharbi K."/>
            <person name="Hall N."/>
            <person name="Watson M."/>
            <person name="Adriaenssens E.M."/>
            <person name="Foster-Nyarko E."/>
            <person name="Jarju S."/>
            <person name="Secka A."/>
            <person name="Antonio M."/>
            <person name="Oren A."/>
            <person name="Chaudhuri R.R."/>
            <person name="La Ragione R."/>
            <person name="Hildebrand F."/>
            <person name="Pallen M.J."/>
        </authorList>
    </citation>
    <scope>NUCLEOTIDE SEQUENCE</scope>
    <source>
        <strain evidence="13">ChiHjej13B12-4958</strain>
    </source>
</reference>
<reference evidence="13" key="2">
    <citation type="submission" date="2021-04" db="EMBL/GenBank/DDBJ databases">
        <authorList>
            <person name="Gilroy R."/>
        </authorList>
    </citation>
    <scope>NUCLEOTIDE SEQUENCE</scope>
    <source>
        <strain evidence="13">ChiHjej13B12-4958</strain>
    </source>
</reference>
<keyword evidence="1 9" id="KW-0547">Nucleotide-binding</keyword>
<dbReference type="GO" id="GO:0003677">
    <property type="term" value="F:DNA binding"/>
    <property type="evidence" value="ECO:0007669"/>
    <property type="project" value="InterPro"/>
</dbReference>
<dbReference type="GO" id="GO:0043138">
    <property type="term" value="F:3'-5' DNA helicase activity"/>
    <property type="evidence" value="ECO:0007669"/>
    <property type="project" value="UniProtKB-EC"/>
</dbReference>
<dbReference type="GO" id="GO:0033202">
    <property type="term" value="C:DNA helicase complex"/>
    <property type="evidence" value="ECO:0007669"/>
    <property type="project" value="TreeGrafter"/>
</dbReference>
<evidence type="ECO:0000256" key="3">
    <source>
        <dbReference type="ARBA" id="ARBA00022806"/>
    </source>
</evidence>
<gene>
    <name evidence="13" type="ORF">H9751_11210</name>
</gene>
<evidence type="ECO:0000259" key="11">
    <source>
        <dbReference type="PROSITE" id="PS51198"/>
    </source>
</evidence>
<evidence type="ECO:0000256" key="1">
    <source>
        <dbReference type="ARBA" id="ARBA00022741"/>
    </source>
</evidence>
<evidence type="ECO:0000256" key="6">
    <source>
        <dbReference type="ARBA" id="ARBA00034617"/>
    </source>
</evidence>
<evidence type="ECO:0000256" key="2">
    <source>
        <dbReference type="ARBA" id="ARBA00022801"/>
    </source>
</evidence>
<dbReference type="EC" id="5.6.2.4" evidence="7"/>
<comment type="caution">
    <text evidence="13">The sequence shown here is derived from an EMBL/GenBank/DDBJ whole genome shotgun (WGS) entry which is preliminary data.</text>
</comment>
<dbReference type="SUPFAM" id="SSF52540">
    <property type="entry name" value="P-loop containing nucleoside triphosphate hydrolases"/>
    <property type="match status" value="1"/>
</dbReference>
<dbReference type="GO" id="GO:0016787">
    <property type="term" value="F:hydrolase activity"/>
    <property type="evidence" value="ECO:0007669"/>
    <property type="project" value="UniProtKB-UniRule"/>
</dbReference>
<dbReference type="GO" id="GO:0005524">
    <property type="term" value="F:ATP binding"/>
    <property type="evidence" value="ECO:0007669"/>
    <property type="project" value="UniProtKB-UniRule"/>
</dbReference>
<proteinExistence type="predicted"/>
<dbReference type="Pfam" id="PF13361">
    <property type="entry name" value="UvrD_C"/>
    <property type="match status" value="1"/>
</dbReference>
<feature type="domain" description="UvrD-like helicase C-terminal" evidence="12">
    <location>
        <begin position="454"/>
        <end position="746"/>
    </location>
</feature>
<evidence type="ECO:0000256" key="9">
    <source>
        <dbReference type="PROSITE-ProRule" id="PRU00560"/>
    </source>
</evidence>
<comment type="catalytic activity">
    <reaction evidence="8">
        <text>ATP + H2O = ADP + phosphate + H(+)</text>
        <dbReference type="Rhea" id="RHEA:13065"/>
        <dbReference type="ChEBI" id="CHEBI:15377"/>
        <dbReference type="ChEBI" id="CHEBI:15378"/>
        <dbReference type="ChEBI" id="CHEBI:30616"/>
        <dbReference type="ChEBI" id="CHEBI:43474"/>
        <dbReference type="ChEBI" id="CHEBI:456216"/>
        <dbReference type="EC" id="5.6.2.4"/>
    </reaction>
</comment>
<dbReference type="Pfam" id="PF00580">
    <property type="entry name" value="UvrD-helicase"/>
    <property type="match status" value="2"/>
</dbReference>
<evidence type="ECO:0000313" key="13">
    <source>
        <dbReference type="EMBL" id="HJC86083.1"/>
    </source>
</evidence>
<dbReference type="GO" id="GO:0005829">
    <property type="term" value="C:cytosol"/>
    <property type="evidence" value="ECO:0007669"/>
    <property type="project" value="TreeGrafter"/>
</dbReference>
<dbReference type="InterPro" id="IPR000212">
    <property type="entry name" value="DNA_helicase_UvrD/REP"/>
</dbReference>
<evidence type="ECO:0000313" key="14">
    <source>
        <dbReference type="Proteomes" id="UP000823858"/>
    </source>
</evidence>
<dbReference type="PROSITE" id="PS51198">
    <property type="entry name" value="UVRD_HELICASE_ATP_BIND"/>
    <property type="match status" value="1"/>
</dbReference>
<evidence type="ECO:0000256" key="5">
    <source>
        <dbReference type="ARBA" id="ARBA00023235"/>
    </source>
</evidence>
<organism evidence="13 14">
    <name type="scientific">Candidatus Corynebacterium faecigallinarum</name>
    <dbReference type="NCBI Taxonomy" id="2838528"/>
    <lineage>
        <taxon>Bacteria</taxon>
        <taxon>Bacillati</taxon>
        <taxon>Actinomycetota</taxon>
        <taxon>Actinomycetes</taxon>
        <taxon>Mycobacteriales</taxon>
        <taxon>Corynebacteriaceae</taxon>
        <taxon>Corynebacterium</taxon>
    </lineage>
</organism>
<evidence type="ECO:0000256" key="10">
    <source>
        <dbReference type="SAM" id="MobiDB-lite"/>
    </source>
</evidence>
<evidence type="ECO:0000256" key="4">
    <source>
        <dbReference type="ARBA" id="ARBA00022840"/>
    </source>
</evidence>
<comment type="catalytic activity">
    <reaction evidence="6">
        <text>Couples ATP hydrolysis with the unwinding of duplex DNA by translocating in the 3'-5' direction.</text>
        <dbReference type="EC" id="5.6.2.4"/>
    </reaction>
</comment>
<dbReference type="Gene3D" id="1.10.486.10">
    <property type="entry name" value="PCRA, domain 4"/>
    <property type="match status" value="1"/>
</dbReference>
<feature type="region of interest" description="Disordered" evidence="10">
    <location>
        <begin position="926"/>
        <end position="954"/>
    </location>
</feature>
<dbReference type="EMBL" id="DWVP01000024">
    <property type="protein sequence ID" value="HJC86083.1"/>
    <property type="molecule type" value="Genomic_DNA"/>
</dbReference>
<evidence type="ECO:0000256" key="8">
    <source>
        <dbReference type="ARBA" id="ARBA00048988"/>
    </source>
</evidence>
<dbReference type="GO" id="GO:0000725">
    <property type="term" value="P:recombinational repair"/>
    <property type="evidence" value="ECO:0007669"/>
    <property type="project" value="TreeGrafter"/>
</dbReference>
<protein>
    <recommendedName>
        <fullName evidence="7">DNA 3'-5' helicase</fullName>
        <ecNumber evidence="7">5.6.2.4</ecNumber>
    </recommendedName>
</protein>
<dbReference type="PANTHER" id="PTHR11070">
    <property type="entry name" value="UVRD / RECB / PCRA DNA HELICASE FAMILY MEMBER"/>
    <property type="match status" value="1"/>
</dbReference>
<dbReference type="InterPro" id="IPR014017">
    <property type="entry name" value="DNA_helicase_UvrD-like_C"/>
</dbReference>
<feature type="compositionally biased region" description="Low complexity" evidence="10">
    <location>
        <begin position="933"/>
        <end position="945"/>
    </location>
</feature>